<feature type="region of interest" description="Disordered" evidence="1">
    <location>
        <begin position="1"/>
        <end position="25"/>
    </location>
</feature>
<dbReference type="AlphaFoldDB" id="A0A165MT35"/>
<keyword evidence="3" id="KW-1185">Reference proteome</keyword>
<dbReference type="Proteomes" id="UP000076761">
    <property type="component" value="Unassembled WGS sequence"/>
</dbReference>
<feature type="region of interest" description="Disordered" evidence="1">
    <location>
        <begin position="65"/>
        <end position="93"/>
    </location>
</feature>
<proteinExistence type="predicted"/>
<dbReference type="InParanoid" id="A0A165MT35"/>
<sequence>MRRASPSADHLCGDNAPQPASSTRVILDLKKRRGYRPEHRDGSFACSYLFYIISLLSLKFPPLHSRPLSEDTSESAPSVRVRHRRIGSEPVAS</sequence>
<organism evidence="2 3">
    <name type="scientific">Neolentinus lepideus HHB14362 ss-1</name>
    <dbReference type="NCBI Taxonomy" id="1314782"/>
    <lineage>
        <taxon>Eukaryota</taxon>
        <taxon>Fungi</taxon>
        <taxon>Dikarya</taxon>
        <taxon>Basidiomycota</taxon>
        <taxon>Agaricomycotina</taxon>
        <taxon>Agaricomycetes</taxon>
        <taxon>Gloeophyllales</taxon>
        <taxon>Gloeophyllaceae</taxon>
        <taxon>Neolentinus</taxon>
    </lineage>
</organism>
<accession>A0A165MT35</accession>
<evidence type="ECO:0000256" key="1">
    <source>
        <dbReference type="SAM" id="MobiDB-lite"/>
    </source>
</evidence>
<evidence type="ECO:0000313" key="3">
    <source>
        <dbReference type="Proteomes" id="UP000076761"/>
    </source>
</evidence>
<gene>
    <name evidence="2" type="ORF">NEOLEDRAFT_120667</name>
</gene>
<dbReference type="EMBL" id="KV425663">
    <property type="protein sequence ID" value="KZT18740.1"/>
    <property type="molecule type" value="Genomic_DNA"/>
</dbReference>
<name>A0A165MT35_9AGAM</name>
<reference evidence="2 3" key="1">
    <citation type="journal article" date="2016" name="Mol. Biol. Evol.">
        <title>Comparative Genomics of Early-Diverging Mushroom-Forming Fungi Provides Insights into the Origins of Lignocellulose Decay Capabilities.</title>
        <authorList>
            <person name="Nagy L.G."/>
            <person name="Riley R."/>
            <person name="Tritt A."/>
            <person name="Adam C."/>
            <person name="Daum C."/>
            <person name="Floudas D."/>
            <person name="Sun H."/>
            <person name="Yadav J.S."/>
            <person name="Pangilinan J."/>
            <person name="Larsson K.H."/>
            <person name="Matsuura K."/>
            <person name="Barry K."/>
            <person name="Labutti K."/>
            <person name="Kuo R."/>
            <person name="Ohm R.A."/>
            <person name="Bhattacharya S.S."/>
            <person name="Shirouzu T."/>
            <person name="Yoshinaga Y."/>
            <person name="Martin F.M."/>
            <person name="Grigoriev I.V."/>
            <person name="Hibbett D.S."/>
        </authorList>
    </citation>
    <scope>NUCLEOTIDE SEQUENCE [LARGE SCALE GENOMIC DNA]</scope>
    <source>
        <strain evidence="2 3">HHB14362 ss-1</strain>
    </source>
</reference>
<evidence type="ECO:0000313" key="2">
    <source>
        <dbReference type="EMBL" id="KZT18740.1"/>
    </source>
</evidence>
<protein>
    <submittedName>
        <fullName evidence="2">Uncharacterized protein</fullName>
    </submittedName>
</protein>